<dbReference type="PANTHER" id="PTHR30273">
    <property type="entry name" value="PERIPLASMIC SIGNAL SENSOR AND SIGMA FACTOR ACTIVATOR FECR-RELATED"/>
    <property type="match status" value="1"/>
</dbReference>
<reference evidence="4" key="1">
    <citation type="submission" date="2020-10" db="EMBL/GenBank/DDBJ databases">
        <authorList>
            <person name="Lu T."/>
            <person name="Wang Q."/>
            <person name="Han X."/>
        </authorList>
    </citation>
    <scope>NUCLEOTIDE SEQUENCE</scope>
    <source>
        <strain evidence="4">WQ 366</strain>
    </source>
</reference>
<keyword evidence="5" id="KW-1185">Reference proteome</keyword>
<evidence type="ECO:0000256" key="1">
    <source>
        <dbReference type="SAM" id="Phobius"/>
    </source>
</evidence>
<dbReference type="Gene3D" id="3.55.50.30">
    <property type="match status" value="1"/>
</dbReference>
<gene>
    <name evidence="4" type="ORF">IPZ78_10915</name>
</gene>
<accession>A0ABS7Z644</accession>
<dbReference type="EMBL" id="JADEYP010000019">
    <property type="protein sequence ID" value="MCA5005663.1"/>
    <property type="molecule type" value="Genomic_DNA"/>
</dbReference>
<keyword evidence="1" id="KW-0812">Transmembrane</keyword>
<proteinExistence type="predicted"/>
<evidence type="ECO:0000259" key="3">
    <source>
        <dbReference type="Pfam" id="PF16344"/>
    </source>
</evidence>
<dbReference type="Gene3D" id="2.60.120.1440">
    <property type="match status" value="1"/>
</dbReference>
<feature type="transmembrane region" description="Helical" evidence="1">
    <location>
        <begin position="86"/>
        <end position="107"/>
    </location>
</feature>
<feature type="domain" description="FecR protein" evidence="2">
    <location>
        <begin position="181"/>
        <end position="271"/>
    </location>
</feature>
<dbReference type="InterPro" id="IPR006860">
    <property type="entry name" value="FecR"/>
</dbReference>
<evidence type="ECO:0000313" key="5">
    <source>
        <dbReference type="Proteomes" id="UP001165302"/>
    </source>
</evidence>
<dbReference type="InterPro" id="IPR012373">
    <property type="entry name" value="Ferrdict_sens_TM"/>
</dbReference>
<comment type="caution">
    <text evidence="4">The sequence shown here is derived from an EMBL/GenBank/DDBJ whole genome shotgun (WGS) entry which is preliminary data.</text>
</comment>
<sequence length="383" mass="43223">MHHIDKITHLLKRHFIGSGNIQADKNELLELLERHPELNQLLEELKDPSVAGNMLNEYDDLNTENQDLILESILEKIREKPSRKHVVFKIIIYAAACILLLIGFYTMQNYKSPAVKTDITVENFIAGQKGALLKLANGTTIPLNGDKQGIVTGEGITYEDGTKLLSDDELQSSQLLTLLVPNGKEFQITLSDGTKVFLNAGSELTYPIKFTQSTRNVQLKGEAYFDVKTIKTKPFLVKTPTQTIEVLGTQFNVNEYSNTNPSVTLVEGSVEIETLKKNKVLLTPNQHATNTNGTLSVKNVDVSEYIAWKNGEFLFNYEKLSTAMEKIKRWYDIDIKVDPNADDIQLWGSIKRKENFTEVLKLIKLTNNNLKININGRKVTVTR</sequence>
<dbReference type="Proteomes" id="UP001165302">
    <property type="component" value="Unassembled WGS sequence"/>
</dbReference>
<dbReference type="Pfam" id="PF04773">
    <property type="entry name" value="FecR"/>
    <property type="match status" value="1"/>
</dbReference>
<dbReference type="PANTHER" id="PTHR30273:SF2">
    <property type="entry name" value="PROTEIN FECR"/>
    <property type="match status" value="1"/>
</dbReference>
<evidence type="ECO:0000313" key="4">
    <source>
        <dbReference type="EMBL" id="MCA5005663.1"/>
    </source>
</evidence>
<feature type="domain" description="Protein FecR C-terminal" evidence="3">
    <location>
        <begin position="313"/>
        <end position="381"/>
    </location>
</feature>
<organism evidence="4 5">
    <name type="scientific">Sphingobacterium bovistauri</name>
    <dbReference type="NCBI Taxonomy" id="2781959"/>
    <lineage>
        <taxon>Bacteria</taxon>
        <taxon>Pseudomonadati</taxon>
        <taxon>Bacteroidota</taxon>
        <taxon>Sphingobacteriia</taxon>
        <taxon>Sphingobacteriales</taxon>
        <taxon>Sphingobacteriaceae</taxon>
        <taxon>Sphingobacterium</taxon>
    </lineage>
</organism>
<evidence type="ECO:0000259" key="2">
    <source>
        <dbReference type="Pfam" id="PF04773"/>
    </source>
</evidence>
<protein>
    <submittedName>
        <fullName evidence="4">FecR family protein</fullName>
    </submittedName>
</protein>
<dbReference type="Pfam" id="PF16344">
    <property type="entry name" value="FecR_C"/>
    <property type="match status" value="1"/>
</dbReference>
<keyword evidence="1" id="KW-0472">Membrane</keyword>
<dbReference type="InterPro" id="IPR032508">
    <property type="entry name" value="FecR_C"/>
</dbReference>
<name>A0ABS7Z644_9SPHI</name>
<keyword evidence="1" id="KW-1133">Transmembrane helix</keyword>
<dbReference type="RefSeq" id="WP_225553610.1">
    <property type="nucleotide sequence ID" value="NZ_JADEYP010000019.1"/>
</dbReference>